<dbReference type="EMBL" id="LR031875">
    <property type="protein sequence ID" value="VDD33266.1"/>
    <property type="molecule type" value="Genomic_DNA"/>
</dbReference>
<sequence length="163" mass="18812">MFAAILQYQKLNTFFQSQNTSPQKNTTPLLTSDPPRTLTSTSSSTSEKPNVAQLPQPQIFIITPPHHLPELHLQVHPRQWLRREVLPLPSTKSSRLQTLHDHRSCRSRQSHHLHHRRQRVTLQCLYPPLHILLRRPIYFPSHRRSSGSFSGRVSVLETGDVSV</sequence>
<evidence type="ECO:0000256" key="1">
    <source>
        <dbReference type="SAM" id="MobiDB-lite"/>
    </source>
</evidence>
<dbReference type="AlphaFoldDB" id="A0A3P6E5K2"/>
<gene>
    <name evidence="2" type="ORF">BOLC9T58589H</name>
</gene>
<accession>A0A3P6E5K2</accession>
<evidence type="ECO:0000313" key="2">
    <source>
        <dbReference type="EMBL" id="VDD33266.1"/>
    </source>
</evidence>
<protein>
    <submittedName>
        <fullName evidence="2">Uncharacterized protein</fullName>
    </submittedName>
</protein>
<feature type="region of interest" description="Disordered" evidence="1">
    <location>
        <begin position="17"/>
        <end position="51"/>
    </location>
</feature>
<name>A0A3P6E5K2_BRAOL</name>
<reference evidence="2" key="1">
    <citation type="submission" date="2018-11" db="EMBL/GenBank/DDBJ databases">
        <authorList>
            <consortium name="Genoscope - CEA"/>
            <person name="William W."/>
        </authorList>
    </citation>
    <scope>NUCLEOTIDE SEQUENCE</scope>
</reference>
<organism evidence="2">
    <name type="scientific">Brassica oleracea</name>
    <name type="common">Wild cabbage</name>
    <dbReference type="NCBI Taxonomy" id="3712"/>
    <lineage>
        <taxon>Eukaryota</taxon>
        <taxon>Viridiplantae</taxon>
        <taxon>Streptophyta</taxon>
        <taxon>Embryophyta</taxon>
        <taxon>Tracheophyta</taxon>
        <taxon>Spermatophyta</taxon>
        <taxon>Magnoliopsida</taxon>
        <taxon>eudicotyledons</taxon>
        <taxon>Gunneridae</taxon>
        <taxon>Pentapetalae</taxon>
        <taxon>rosids</taxon>
        <taxon>malvids</taxon>
        <taxon>Brassicales</taxon>
        <taxon>Brassicaceae</taxon>
        <taxon>Brassiceae</taxon>
        <taxon>Brassica</taxon>
    </lineage>
</organism>
<feature type="compositionally biased region" description="Low complexity" evidence="1">
    <location>
        <begin position="26"/>
        <end position="46"/>
    </location>
</feature>
<proteinExistence type="predicted"/>